<gene>
    <name evidence="2" type="ORF">AXG93_4368s1190</name>
</gene>
<comment type="caution">
    <text evidence="2">The sequence shown here is derived from an EMBL/GenBank/DDBJ whole genome shotgun (WGS) entry which is preliminary data.</text>
</comment>
<organism evidence="2 3">
    <name type="scientific">Marchantia polymorpha subsp. ruderalis</name>
    <dbReference type="NCBI Taxonomy" id="1480154"/>
    <lineage>
        <taxon>Eukaryota</taxon>
        <taxon>Viridiplantae</taxon>
        <taxon>Streptophyta</taxon>
        <taxon>Embryophyta</taxon>
        <taxon>Marchantiophyta</taxon>
        <taxon>Marchantiopsida</taxon>
        <taxon>Marchantiidae</taxon>
        <taxon>Marchantiales</taxon>
        <taxon>Marchantiaceae</taxon>
        <taxon>Marchantia</taxon>
    </lineage>
</organism>
<proteinExistence type="predicted"/>
<feature type="region of interest" description="Disordered" evidence="1">
    <location>
        <begin position="1"/>
        <end position="25"/>
    </location>
</feature>
<dbReference type="Proteomes" id="UP000077202">
    <property type="component" value="Unassembled WGS sequence"/>
</dbReference>
<feature type="compositionally biased region" description="Low complexity" evidence="1">
    <location>
        <begin position="94"/>
        <end position="113"/>
    </location>
</feature>
<evidence type="ECO:0000256" key="1">
    <source>
        <dbReference type="SAM" id="MobiDB-lite"/>
    </source>
</evidence>
<reference evidence="2" key="1">
    <citation type="submission" date="2016-03" db="EMBL/GenBank/DDBJ databases">
        <title>Mechanisms controlling the formation of the plant cell surface in tip-growing cells are functionally conserved among land plants.</title>
        <authorList>
            <person name="Honkanen S."/>
            <person name="Jones V.A."/>
            <person name="Morieri G."/>
            <person name="Champion C."/>
            <person name="Hetherington A.J."/>
            <person name="Kelly S."/>
            <person name="Saint-Marcoux D."/>
            <person name="Proust H."/>
            <person name="Prescott H."/>
            <person name="Dolan L."/>
        </authorList>
    </citation>
    <scope>NUCLEOTIDE SEQUENCE [LARGE SCALE GENOMIC DNA]</scope>
    <source>
        <tissue evidence="2">Whole gametophyte</tissue>
    </source>
</reference>
<dbReference type="EMBL" id="LVLJ01002295">
    <property type="protein sequence ID" value="OAE25660.1"/>
    <property type="molecule type" value="Genomic_DNA"/>
</dbReference>
<feature type="region of interest" description="Disordered" evidence="1">
    <location>
        <begin position="61"/>
        <end position="113"/>
    </location>
</feature>
<sequence length="113" mass="11727">MRTAKSKGHAECQTPSSKSVAFGRREVDGQAGANVDASISNFSREAQNGLGLEVYGGCQGQRAERDNQMASGHRSSRTRAAAGERERERASQPASGEVGAAAASIGSSSSRVE</sequence>
<name>A0A176VXX7_MARPO</name>
<protein>
    <submittedName>
        <fullName evidence="2">Uncharacterized protein</fullName>
    </submittedName>
</protein>
<dbReference type="AlphaFoldDB" id="A0A176VXX7"/>
<keyword evidence="3" id="KW-1185">Reference proteome</keyword>
<evidence type="ECO:0000313" key="2">
    <source>
        <dbReference type="EMBL" id="OAE25660.1"/>
    </source>
</evidence>
<accession>A0A176VXX7</accession>
<evidence type="ECO:0000313" key="3">
    <source>
        <dbReference type="Proteomes" id="UP000077202"/>
    </source>
</evidence>